<name>A0A1X9M9K5_9BACI</name>
<reference evidence="1 2" key="1">
    <citation type="submission" date="2017-04" db="EMBL/GenBank/DDBJ databases">
        <title>Bacillus krulwichiae AM31D Genome sequencing and assembly.</title>
        <authorList>
            <person name="Krulwich T.A."/>
            <person name="Anastor L."/>
            <person name="Ehrlich R."/>
            <person name="Ehrlich G.D."/>
            <person name="Janto B."/>
        </authorList>
    </citation>
    <scope>NUCLEOTIDE SEQUENCE [LARGE SCALE GENOMIC DNA]</scope>
    <source>
        <strain evidence="1 2">AM31D</strain>
    </source>
</reference>
<organism evidence="1 2">
    <name type="scientific">Halalkalibacter krulwichiae</name>
    <dbReference type="NCBI Taxonomy" id="199441"/>
    <lineage>
        <taxon>Bacteria</taxon>
        <taxon>Bacillati</taxon>
        <taxon>Bacillota</taxon>
        <taxon>Bacilli</taxon>
        <taxon>Bacillales</taxon>
        <taxon>Bacillaceae</taxon>
        <taxon>Halalkalibacter</taxon>
    </lineage>
</organism>
<dbReference type="Proteomes" id="UP000193006">
    <property type="component" value="Chromosome"/>
</dbReference>
<evidence type="ECO:0000313" key="2">
    <source>
        <dbReference type="Proteomes" id="UP000193006"/>
    </source>
</evidence>
<proteinExistence type="predicted"/>
<sequence>MKSKSELRVAIIGGRIGGAAAAVALQRGGIRAEIFEQAPVIKERGRCWCWNASSICPLFKKWGIYDEIESKSYLM</sequence>
<protein>
    <submittedName>
        <fullName evidence="1">Salicylate hydroxylase</fullName>
    </submittedName>
</protein>
<dbReference type="AlphaFoldDB" id="A0A1X9M9K5"/>
<dbReference type="RefSeq" id="WP_066158103.1">
    <property type="nucleotide sequence ID" value="NZ_CP020814.1"/>
</dbReference>
<dbReference type="Gene3D" id="3.50.50.60">
    <property type="entry name" value="FAD/NAD(P)-binding domain"/>
    <property type="match status" value="1"/>
</dbReference>
<dbReference type="STRING" id="199441.BkAM31D_02715"/>
<dbReference type="SUPFAM" id="SSF51905">
    <property type="entry name" value="FAD/NAD(P)-binding domain"/>
    <property type="match status" value="1"/>
</dbReference>
<accession>A0A1X9M9K5</accession>
<dbReference type="InterPro" id="IPR036188">
    <property type="entry name" value="FAD/NAD-bd_sf"/>
</dbReference>
<dbReference type="EMBL" id="CP020814">
    <property type="protein sequence ID" value="ARK28853.1"/>
    <property type="molecule type" value="Genomic_DNA"/>
</dbReference>
<gene>
    <name evidence="1" type="ORF">BkAM31D_02715</name>
</gene>
<evidence type="ECO:0000313" key="1">
    <source>
        <dbReference type="EMBL" id="ARK28853.1"/>
    </source>
</evidence>
<keyword evidence="2" id="KW-1185">Reference proteome</keyword>
<dbReference type="KEGG" id="bkw:BkAM31D_02715"/>